<evidence type="ECO:0000256" key="7">
    <source>
        <dbReference type="ARBA" id="ARBA00022824"/>
    </source>
</evidence>
<dbReference type="AlphaFoldDB" id="A0AAV2A4Z4"/>
<dbReference type="SUPFAM" id="SSF48264">
    <property type="entry name" value="Cytochrome P450"/>
    <property type="match status" value="1"/>
</dbReference>
<evidence type="ECO:0000256" key="8">
    <source>
        <dbReference type="ARBA" id="ARBA00023004"/>
    </source>
</evidence>
<evidence type="ECO:0000313" key="13">
    <source>
        <dbReference type="Proteomes" id="UP001497382"/>
    </source>
</evidence>
<reference evidence="12 13" key="1">
    <citation type="submission" date="2024-04" db="EMBL/GenBank/DDBJ databases">
        <authorList>
            <person name="Rising A."/>
            <person name="Reimegard J."/>
            <person name="Sonavane S."/>
            <person name="Akerstrom W."/>
            <person name="Nylinder S."/>
            <person name="Hedman E."/>
            <person name="Kallberg Y."/>
        </authorList>
    </citation>
    <scope>NUCLEOTIDE SEQUENCE [LARGE SCALE GENOMIC DNA]</scope>
</reference>
<comment type="similarity">
    <text evidence="4">Belongs to the cytochrome P450 family.</text>
</comment>
<evidence type="ECO:0000256" key="4">
    <source>
        <dbReference type="ARBA" id="ARBA00010617"/>
    </source>
</evidence>
<comment type="cofactor">
    <cofactor evidence="1 11">
        <name>heme</name>
        <dbReference type="ChEBI" id="CHEBI:30413"/>
    </cofactor>
</comment>
<keyword evidence="7" id="KW-0256">Endoplasmic reticulum</keyword>
<evidence type="ECO:0000256" key="3">
    <source>
        <dbReference type="ARBA" id="ARBA00004586"/>
    </source>
</evidence>
<sequence length="82" mass="9411">VSHRLYPPVPLFGREVEEDTTICGYTIPKGASCYVSTYFLHRNEEVFPDPEKFDPDRLLPENSKKIPEYAYTPFSAGPRNCI</sequence>
<comment type="caution">
    <text evidence="12">The sequence shown here is derived from an EMBL/GenBank/DDBJ whole genome shotgun (WGS) entry which is preliminary data.</text>
</comment>
<dbReference type="PANTHER" id="PTHR24291">
    <property type="entry name" value="CYTOCHROME P450 FAMILY 4"/>
    <property type="match status" value="1"/>
</dbReference>
<accession>A0AAV2A4Z4</accession>
<name>A0AAV2A4Z4_9ARAC</name>
<evidence type="ECO:0000256" key="9">
    <source>
        <dbReference type="ARBA" id="ARBA00023033"/>
    </source>
</evidence>
<protein>
    <recommendedName>
        <fullName evidence="14">Cytochrome P450</fullName>
    </recommendedName>
</protein>
<gene>
    <name evidence="12" type="ORF">LARSCL_LOCUS9476</name>
</gene>
<organism evidence="12 13">
    <name type="scientific">Larinioides sclopetarius</name>
    <dbReference type="NCBI Taxonomy" id="280406"/>
    <lineage>
        <taxon>Eukaryota</taxon>
        <taxon>Metazoa</taxon>
        <taxon>Ecdysozoa</taxon>
        <taxon>Arthropoda</taxon>
        <taxon>Chelicerata</taxon>
        <taxon>Arachnida</taxon>
        <taxon>Araneae</taxon>
        <taxon>Araneomorphae</taxon>
        <taxon>Entelegynae</taxon>
        <taxon>Araneoidea</taxon>
        <taxon>Araneidae</taxon>
        <taxon>Larinioides</taxon>
    </lineage>
</organism>
<keyword evidence="8 11" id="KW-0408">Iron</keyword>
<proteinExistence type="inferred from homology"/>
<feature type="binding site" description="axial binding residue" evidence="11">
    <location>
        <position position="81"/>
    </location>
    <ligand>
        <name>heme</name>
        <dbReference type="ChEBI" id="CHEBI:30413"/>
    </ligand>
    <ligandPart>
        <name>Fe</name>
        <dbReference type="ChEBI" id="CHEBI:18248"/>
    </ligandPart>
</feature>
<dbReference type="InterPro" id="IPR002403">
    <property type="entry name" value="Cyt_P450_E_grp-IV"/>
</dbReference>
<dbReference type="GO" id="GO:0005506">
    <property type="term" value="F:iron ion binding"/>
    <property type="evidence" value="ECO:0007669"/>
    <property type="project" value="InterPro"/>
</dbReference>
<keyword evidence="13" id="KW-1185">Reference proteome</keyword>
<keyword evidence="9" id="KW-0503">Monooxygenase</keyword>
<feature type="non-terminal residue" evidence="12">
    <location>
        <position position="1"/>
    </location>
</feature>
<keyword evidence="5 11" id="KW-0349">Heme</keyword>
<dbReference type="InterPro" id="IPR001128">
    <property type="entry name" value="Cyt_P450"/>
</dbReference>
<dbReference type="GO" id="GO:0016705">
    <property type="term" value="F:oxidoreductase activity, acting on paired donors, with incorporation or reduction of molecular oxygen"/>
    <property type="evidence" value="ECO:0007669"/>
    <property type="project" value="InterPro"/>
</dbReference>
<dbReference type="EMBL" id="CAXIEN010000106">
    <property type="protein sequence ID" value="CAL1277909.1"/>
    <property type="molecule type" value="Genomic_DNA"/>
</dbReference>
<dbReference type="InterPro" id="IPR050196">
    <property type="entry name" value="Cytochrome_P450_Monoox"/>
</dbReference>
<evidence type="ECO:0000256" key="11">
    <source>
        <dbReference type="PIRSR" id="PIRSR602403-1"/>
    </source>
</evidence>
<dbReference type="Proteomes" id="UP001497382">
    <property type="component" value="Unassembled WGS sequence"/>
</dbReference>
<dbReference type="PANTHER" id="PTHR24291:SF189">
    <property type="entry name" value="CYTOCHROME P450 4C3-RELATED"/>
    <property type="match status" value="1"/>
</dbReference>
<evidence type="ECO:0000256" key="5">
    <source>
        <dbReference type="ARBA" id="ARBA00022617"/>
    </source>
</evidence>
<evidence type="ECO:0000256" key="10">
    <source>
        <dbReference type="ARBA" id="ARBA00023136"/>
    </source>
</evidence>
<comment type="function">
    <text evidence="2">May be involved in the metabolism of insect hormones and in the breakdown of synthetic insecticides.</text>
</comment>
<keyword evidence="9" id="KW-0560">Oxidoreductase</keyword>
<evidence type="ECO:0000313" key="12">
    <source>
        <dbReference type="EMBL" id="CAL1277909.1"/>
    </source>
</evidence>
<feature type="non-terminal residue" evidence="12">
    <location>
        <position position="82"/>
    </location>
</feature>
<dbReference type="GO" id="GO:0005789">
    <property type="term" value="C:endoplasmic reticulum membrane"/>
    <property type="evidence" value="ECO:0007669"/>
    <property type="project" value="UniProtKB-SubCell"/>
</dbReference>
<keyword evidence="10" id="KW-0472">Membrane</keyword>
<evidence type="ECO:0000256" key="2">
    <source>
        <dbReference type="ARBA" id="ARBA00003690"/>
    </source>
</evidence>
<dbReference type="PRINTS" id="PR00465">
    <property type="entry name" value="EP450IV"/>
</dbReference>
<keyword evidence="6 11" id="KW-0479">Metal-binding</keyword>
<evidence type="ECO:0000256" key="6">
    <source>
        <dbReference type="ARBA" id="ARBA00022723"/>
    </source>
</evidence>
<dbReference type="GO" id="GO:0020037">
    <property type="term" value="F:heme binding"/>
    <property type="evidence" value="ECO:0007669"/>
    <property type="project" value="InterPro"/>
</dbReference>
<comment type="subcellular location">
    <subcellularLocation>
        <location evidence="3">Endoplasmic reticulum membrane</location>
    </subcellularLocation>
</comment>
<dbReference type="Pfam" id="PF00067">
    <property type="entry name" value="p450"/>
    <property type="match status" value="1"/>
</dbReference>
<evidence type="ECO:0008006" key="14">
    <source>
        <dbReference type="Google" id="ProtNLM"/>
    </source>
</evidence>
<dbReference type="InterPro" id="IPR036396">
    <property type="entry name" value="Cyt_P450_sf"/>
</dbReference>
<dbReference type="Gene3D" id="1.10.630.10">
    <property type="entry name" value="Cytochrome P450"/>
    <property type="match status" value="1"/>
</dbReference>
<evidence type="ECO:0000256" key="1">
    <source>
        <dbReference type="ARBA" id="ARBA00001971"/>
    </source>
</evidence>
<dbReference type="GO" id="GO:0004497">
    <property type="term" value="F:monooxygenase activity"/>
    <property type="evidence" value="ECO:0007669"/>
    <property type="project" value="UniProtKB-KW"/>
</dbReference>